<gene>
    <name evidence="1" type="ORF">EVB93_205</name>
</gene>
<keyword evidence="2" id="KW-1185">Reference proteome</keyword>
<dbReference type="GO" id="GO:0016787">
    <property type="term" value="F:hydrolase activity"/>
    <property type="evidence" value="ECO:0007669"/>
    <property type="project" value="UniProtKB-KW"/>
</dbReference>
<evidence type="ECO:0000313" key="1">
    <source>
        <dbReference type="EMBL" id="QIG71312.1"/>
    </source>
</evidence>
<organism evidence="1 2">
    <name type="scientific">Rhizobium phage RHph_TM30</name>
    <dbReference type="NCBI Taxonomy" id="2509764"/>
    <lineage>
        <taxon>Viruses</taxon>
        <taxon>Duplodnaviria</taxon>
        <taxon>Heunggongvirae</taxon>
        <taxon>Uroviricota</taxon>
        <taxon>Caudoviricetes</taxon>
        <taxon>Kleczkowskaviridae</taxon>
        <taxon>Cuauhnahuacvirus</taxon>
        <taxon>Cuauhnahuacvirus TM30</taxon>
    </lineage>
</organism>
<dbReference type="Gene3D" id="3.40.50.1000">
    <property type="entry name" value="HAD superfamily/HAD-like"/>
    <property type="match status" value="1"/>
</dbReference>
<proteinExistence type="predicted"/>
<dbReference type="InterPro" id="IPR023214">
    <property type="entry name" value="HAD_sf"/>
</dbReference>
<keyword evidence="1" id="KW-0378">Hydrolase</keyword>
<protein>
    <submittedName>
        <fullName evidence="1">Putative dehalogenase hydrolase-like protein</fullName>
    </submittedName>
</protein>
<name>A0A7S5R554_9CAUD</name>
<reference evidence="1 2" key="1">
    <citation type="submission" date="2020-01" db="EMBL/GenBank/DDBJ databases">
        <title>Patterns of diversity and host range of bacteriophage communities associated with bean-nodulatin bacteria.</title>
        <authorList>
            <person name="Vann Cauwenberghe J."/>
            <person name="Santamaria R.I."/>
            <person name="Bustos P."/>
            <person name="Juarez S."/>
            <person name="Gonzalez V."/>
        </authorList>
    </citation>
    <scope>NUCLEOTIDE SEQUENCE [LARGE SCALE GENOMIC DNA]</scope>
</reference>
<dbReference type="EMBL" id="MN988521">
    <property type="protein sequence ID" value="QIG71312.1"/>
    <property type="molecule type" value="Genomic_DNA"/>
</dbReference>
<dbReference type="InterPro" id="IPR036412">
    <property type="entry name" value="HAD-like_sf"/>
</dbReference>
<dbReference type="SUPFAM" id="SSF56784">
    <property type="entry name" value="HAD-like"/>
    <property type="match status" value="1"/>
</dbReference>
<sequence>MTTNTSEKSLKNDIAVSSPDKKRLTFAIDFDGVIYPYKNGYNNGLMSEDPIPGARDALIHLRNEGHKIIINTCRGAVEDLKSYFNLHDIPFDEINENSDNYEDSNKGKPFADYYIDDRAIRFEGDWSLTLDEVRRKRFPWFIKSENKIAADLMNDSAELYRQRNLVYGDSYRRHGEIMAKLFPNGVTLKTAEDFNRFGIVNMKISKVTRYCQNFEKGGHLDSVIDDGVYTFMLAELDMSK</sequence>
<dbReference type="Proteomes" id="UP000629603">
    <property type="component" value="Segment"/>
</dbReference>
<accession>A0A7S5R554</accession>
<evidence type="ECO:0000313" key="2">
    <source>
        <dbReference type="Proteomes" id="UP000629603"/>
    </source>
</evidence>